<keyword evidence="1" id="KW-1133">Transmembrane helix</keyword>
<name>A0A1B2HMN9_9PSEU</name>
<evidence type="ECO:0000313" key="3">
    <source>
        <dbReference type="Proteomes" id="UP000093053"/>
    </source>
</evidence>
<feature type="transmembrane region" description="Helical" evidence="1">
    <location>
        <begin position="71"/>
        <end position="91"/>
    </location>
</feature>
<organism evidence="2 3">
    <name type="scientific">Lentzea guizhouensis</name>
    <dbReference type="NCBI Taxonomy" id="1586287"/>
    <lineage>
        <taxon>Bacteria</taxon>
        <taxon>Bacillati</taxon>
        <taxon>Actinomycetota</taxon>
        <taxon>Actinomycetes</taxon>
        <taxon>Pseudonocardiales</taxon>
        <taxon>Pseudonocardiaceae</taxon>
        <taxon>Lentzea</taxon>
    </lineage>
</organism>
<dbReference type="KEGG" id="led:BBK82_25850"/>
<dbReference type="OrthoDB" id="3696410at2"/>
<reference evidence="2 3" key="1">
    <citation type="submission" date="2016-07" db="EMBL/GenBank/DDBJ databases">
        <title>Complete genome sequence of the Lentzea guizhouensis DHS C013.</title>
        <authorList>
            <person name="Cao C."/>
        </authorList>
    </citation>
    <scope>NUCLEOTIDE SEQUENCE [LARGE SCALE GENOMIC DNA]</scope>
    <source>
        <strain evidence="2 3">DHS C013</strain>
    </source>
</reference>
<gene>
    <name evidence="2" type="ORF">BBK82_25850</name>
</gene>
<keyword evidence="1" id="KW-0472">Membrane</keyword>
<dbReference type="EMBL" id="CP016793">
    <property type="protein sequence ID" value="ANZ38984.1"/>
    <property type="molecule type" value="Genomic_DNA"/>
</dbReference>
<dbReference type="AlphaFoldDB" id="A0A1B2HMN9"/>
<accession>A0A1B2HMN9</accession>
<evidence type="ECO:0000313" key="2">
    <source>
        <dbReference type="EMBL" id="ANZ38984.1"/>
    </source>
</evidence>
<feature type="transmembrane region" description="Helical" evidence="1">
    <location>
        <begin position="40"/>
        <end position="59"/>
    </location>
</feature>
<evidence type="ECO:0000256" key="1">
    <source>
        <dbReference type="SAM" id="Phobius"/>
    </source>
</evidence>
<keyword evidence="3" id="KW-1185">Reference proteome</keyword>
<protein>
    <submittedName>
        <fullName evidence="2">Uncharacterized protein</fullName>
    </submittedName>
</protein>
<sequence length="95" mass="10257">MRIVVALLGMLVLFGAAVFVMFFGILGFTPTTTCSGTCQVPLVLSFVAPVVFGLAATFATWFRALQRPRAYWPWLGAALILGTYLVSLSVADRVL</sequence>
<dbReference type="RefSeq" id="WP_065917327.1">
    <property type="nucleotide sequence ID" value="NZ_CP016793.1"/>
</dbReference>
<keyword evidence="1" id="KW-0812">Transmembrane</keyword>
<proteinExistence type="predicted"/>
<dbReference type="Proteomes" id="UP000093053">
    <property type="component" value="Chromosome"/>
</dbReference>
<feature type="transmembrane region" description="Helical" evidence="1">
    <location>
        <begin position="7"/>
        <end position="28"/>
    </location>
</feature>